<organism evidence="4 5">
    <name type="scientific">Hypsibius exemplaris</name>
    <name type="common">Freshwater tardigrade</name>
    <dbReference type="NCBI Taxonomy" id="2072580"/>
    <lineage>
        <taxon>Eukaryota</taxon>
        <taxon>Metazoa</taxon>
        <taxon>Ecdysozoa</taxon>
        <taxon>Tardigrada</taxon>
        <taxon>Eutardigrada</taxon>
        <taxon>Parachela</taxon>
        <taxon>Hypsibioidea</taxon>
        <taxon>Hypsibiidae</taxon>
        <taxon>Hypsibius</taxon>
    </lineage>
</organism>
<evidence type="ECO:0000259" key="3">
    <source>
        <dbReference type="Pfam" id="PF02221"/>
    </source>
</evidence>
<dbReference type="OrthoDB" id="6409159at2759"/>
<gene>
    <name evidence="4" type="ORF">BV898_10960</name>
</gene>
<dbReference type="EMBL" id="MTYJ01000098">
    <property type="protein sequence ID" value="OQV14808.1"/>
    <property type="molecule type" value="Genomic_DNA"/>
</dbReference>
<dbReference type="Proteomes" id="UP000192578">
    <property type="component" value="Unassembled WGS sequence"/>
</dbReference>
<evidence type="ECO:0000313" key="4">
    <source>
        <dbReference type="EMBL" id="OQV14808.1"/>
    </source>
</evidence>
<dbReference type="GO" id="GO:0008047">
    <property type="term" value="F:enzyme activator activity"/>
    <property type="evidence" value="ECO:0007669"/>
    <property type="project" value="InterPro"/>
</dbReference>
<dbReference type="AlphaFoldDB" id="A0A1W0WHW8"/>
<accession>A0A1W0WHW8</accession>
<evidence type="ECO:0000256" key="1">
    <source>
        <dbReference type="ARBA" id="ARBA00022729"/>
    </source>
</evidence>
<evidence type="ECO:0000313" key="5">
    <source>
        <dbReference type="Proteomes" id="UP000192578"/>
    </source>
</evidence>
<feature type="signal peptide" evidence="2">
    <location>
        <begin position="1"/>
        <end position="18"/>
    </location>
</feature>
<dbReference type="PANTHER" id="PTHR17357">
    <property type="entry name" value="GM2 GANGLIOSIDE ACTIVATOR PROTEIN"/>
    <property type="match status" value="1"/>
</dbReference>
<reference evidence="5" key="1">
    <citation type="submission" date="2017-01" db="EMBL/GenBank/DDBJ databases">
        <title>Comparative genomics of anhydrobiosis in the tardigrade Hypsibius dujardini.</title>
        <authorList>
            <person name="Yoshida Y."/>
            <person name="Koutsovoulos G."/>
            <person name="Laetsch D."/>
            <person name="Stevens L."/>
            <person name="Kumar S."/>
            <person name="Horikawa D."/>
            <person name="Ishino K."/>
            <person name="Komine S."/>
            <person name="Tomita M."/>
            <person name="Blaxter M."/>
            <person name="Arakawa K."/>
        </authorList>
    </citation>
    <scope>NUCLEOTIDE SEQUENCE [LARGE SCALE GENOMIC DNA]</scope>
    <source>
        <strain evidence="5">Z151</strain>
    </source>
</reference>
<keyword evidence="1 2" id="KW-0732">Signal</keyword>
<sequence length="207" mass="22859">MVKLVVLLLACAVAVAQARVVPYSAWEEFQRAVAPVAPKTLLGSQLPYKISNFVYKSCSESNAPAEVHDIRISNDLRVSARVSLYEQVVSPLQIQLTIKKKVLFFWITAPCLELAGHNIGTCTYEDFCEKLDLIDECPAGLAECKCPLSPTEVQVEDHDLDLSFLETIEIPSLITSFIPGNFDINVKINNNGKELACANLTFTVKKV</sequence>
<dbReference type="InterPro" id="IPR003172">
    <property type="entry name" value="ML_dom"/>
</dbReference>
<comment type="caution">
    <text evidence="4">The sequence shown here is derived from an EMBL/GenBank/DDBJ whole genome shotgun (WGS) entry which is preliminary data.</text>
</comment>
<evidence type="ECO:0000256" key="2">
    <source>
        <dbReference type="SAM" id="SignalP"/>
    </source>
</evidence>
<name>A0A1W0WHW8_HYPEX</name>
<dbReference type="InterPro" id="IPR028996">
    <property type="entry name" value="GM2-AP"/>
</dbReference>
<dbReference type="Pfam" id="PF02221">
    <property type="entry name" value="E1_DerP2_DerF2"/>
    <property type="match status" value="1"/>
</dbReference>
<proteinExistence type="predicted"/>
<dbReference type="SUPFAM" id="SSF63707">
    <property type="entry name" value="Ganglioside M2 (gm2) activator"/>
    <property type="match status" value="1"/>
</dbReference>
<dbReference type="GO" id="GO:0009898">
    <property type="term" value="C:cytoplasmic side of plasma membrane"/>
    <property type="evidence" value="ECO:0007669"/>
    <property type="project" value="TreeGrafter"/>
</dbReference>
<feature type="chain" id="PRO_5013003639" description="MD-2-related lipid-recognition domain-containing protein" evidence="2">
    <location>
        <begin position="19"/>
        <end position="207"/>
    </location>
</feature>
<protein>
    <recommendedName>
        <fullName evidence="3">MD-2-related lipid-recognition domain-containing protein</fullName>
    </recommendedName>
</protein>
<keyword evidence="5" id="KW-1185">Reference proteome</keyword>
<dbReference type="PANTHER" id="PTHR17357:SF0">
    <property type="entry name" value="GANGLIOSIDE GM2 ACTIVATOR"/>
    <property type="match status" value="1"/>
</dbReference>
<dbReference type="GO" id="GO:0005319">
    <property type="term" value="F:lipid transporter activity"/>
    <property type="evidence" value="ECO:0007669"/>
    <property type="project" value="TreeGrafter"/>
</dbReference>
<feature type="domain" description="MD-2-related lipid-recognition" evidence="3">
    <location>
        <begin position="55"/>
        <end position="203"/>
    </location>
</feature>
<dbReference type="Gene3D" id="2.70.220.10">
    <property type="entry name" value="Ganglioside GM2 activator"/>
    <property type="match status" value="1"/>
</dbReference>
<dbReference type="GO" id="GO:0006689">
    <property type="term" value="P:ganglioside catabolic process"/>
    <property type="evidence" value="ECO:0007669"/>
    <property type="project" value="InterPro"/>
</dbReference>
<dbReference type="InterPro" id="IPR036846">
    <property type="entry name" value="GM2-AP_sf"/>
</dbReference>